<dbReference type="HOGENOM" id="CLU_3431895_0_0_0"/>
<evidence type="ECO:0000313" key="2">
    <source>
        <dbReference type="Proteomes" id="UP000000495"/>
    </source>
</evidence>
<sequence>MNKTSTEIFIQKKLFDG</sequence>
<organism evidence="1 2">
    <name type="scientific">Parachlamydia acanthamoebae (strain UV7)</name>
    <dbReference type="NCBI Taxonomy" id="765952"/>
    <lineage>
        <taxon>Bacteria</taxon>
        <taxon>Pseudomonadati</taxon>
        <taxon>Chlamydiota</taxon>
        <taxon>Chlamydiia</taxon>
        <taxon>Parachlamydiales</taxon>
        <taxon>Parachlamydiaceae</taxon>
        <taxon>Parachlamydia</taxon>
    </lineage>
</organism>
<evidence type="ECO:0000313" key="1">
    <source>
        <dbReference type="EMBL" id="CCB84953.1"/>
    </source>
</evidence>
<protein>
    <submittedName>
        <fullName evidence="1">Uncharacterized protein</fullName>
    </submittedName>
</protein>
<dbReference type="AlphaFoldDB" id="F8L282"/>
<reference key="1">
    <citation type="journal article" date="2011" name="Mol. Biol. Evol.">
        <title>Unity in variety -- the pan-genome of the Chlamydiae.</title>
        <authorList>
            <person name="Collingro A."/>
            <person name="Tischler P."/>
            <person name="Weinmaier T."/>
            <person name="Penz T."/>
            <person name="Heinz E."/>
            <person name="Brunham R.C."/>
            <person name="Read T.D."/>
            <person name="Bavoil P.M."/>
            <person name="Sachse K."/>
            <person name="Kahane S."/>
            <person name="Friedman M.G."/>
            <person name="Rattei T."/>
            <person name="Myers G.S.A."/>
            <person name="Horn M."/>
        </authorList>
    </citation>
    <scope>NUCLEOTIDE SEQUENCE</scope>
    <source>
        <strain>UV7</strain>
    </source>
</reference>
<gene>
    <name evidence="1" type="ordered locus">PUV_00030</name>
</gene>
<dbReference type="EMBL" id="FR872580">
    <property type="protein sequence ID" value="CCB84953.1"/>
    <property type="molecule type" value="Genomic_DNA"/>
</dbReference>
<name>F8L282_PARAV</name>
<keyword evidence="2" id="KW-1185">Reference proteome</keyword>
<proteinExistence type="predicted"/>
<accession>F8L282</accession>
<reference evidence="1 2" key="2">
    <citation type="journal article" date="2011" name="Mol. Biol. Evol.">
        <title>Unity in variety--the pan-genome of the Chlamydiae.</title>
        <authorList>
            <person name="Collingro A."/>
            <person name="Tischler P."/>
            <person name="Weinmaier T."/>
            <person name="Penz T."/>
            <person name="Heinz E."/>
            <person name="Brunham R.C."/>
            <person name="Read T.D."/>
            <person name="Bavoil P.M."/>
            <person name="Sachse K."/>
            <person name="Kahane S."/>
            <person name="Friedman M.G."/>
            <person name="Rattei T."/>
            <person name="Myers G.S."/>
            <person name="Horn M."/>
        </authorList>
    </citation>
    <scope>NUCLEOTIDE SEQUENCE [LARGE SCALE GENOMIC DNA]</scope>
    <source>
        <strain evidence="2">UV7</strain>
    </source>
</reference>
<dbReference type="KEGG" id="puv:PUV_00030"/>
<dbReference type="Proteomes" id="UP000000495">
    <property type="component" value="Chromosome"/>
</dbReference>